<dbReference type="PROSITE" id="PS50961">
    <property type="entry name" value="HTH_LA"/>
    <property type="match status" value="1"/>
</dbReference>
<dbReference type="CDD" id="cd07323">
    <property type="entry name" value="LAM"/>
    <property type="match status" value="1"/>
</dbReference>
<dbReference type="EMBL" id="SDMP01000011">
    <property type="protein sequence ID" value="RYR27313.1"/>
    <property type="molecule type" value="Genomic_DNA"/>
</dbReference>
<sequence length="496" mass="53024">MAMTGAGAPSNHSPNLTVVGTGGVGSSAWSHVAAAAAAPPTQPLVEAPAVSVNSVLPEEPGREGFDNGGNNGAGGAGRRPAWSKPSSGGGGGGSSSSEVMDADSWPALVESARATAKSPALSETAAKGPVPELQNTGSSVPSSPQRQVKDNAGMSNAVPTHQRTFRRNNSNTSSNGGHPQQHSGPQGSVTASGPQHHGSRTGFGSSDHPQQRNDHPQRNSFRNRNGGPHPRGDGGHHHNYGGRRDQGHGHQDWNAHRNFNGRDNYMSPRFGPRMVQGPPPPPPNHFYAAPPTMRPFGGMGYSEPPLQQMVYMPSPHLDSLRGVSYIPPIPPNLMYYQPPDPHLYTKIVNQIDYYFSNDNLIKDLYLRQNMDDQGWVPISLIAGFKKVMQLTDNIQVVLDAVRTSSVLEVNGDKIRRRNDWARWLIPPNIMSSQTVGRLAEQIQSITLESTNNDSAQGLDALQNRPFGELNSQLLPSTSDGGQAGIQVSNHSISAQN</sequence>
<dbReference type="PANTHER" id="PTHR22792:SF132">
    <property type="entry name" value="LA-RELATED PROTEIN 1"/>
    <property type="match status" value="1"/>
</dbReference>
<dbReference type="SMART" id="SM00715">
    <property type="entry name" value="LA"/>
    <property type="match status" value="1"/>
</dbReference>
<feature type="compositionally biased region" description="Gly residues" evidence="3">
    <location>
        <begin position="66"/>
        <end position="77"/>
    </location>
</feature>
<feature type="compositionally biased region" description="Polar residues" evidence="3">
    <location>
        <begin position="133"/>
        <end position="146"/>
    </location>
</feature>
<evidence type="ECO:0000313" key="6">
    <source>
        <dbReference type="Proteomes" id="UP000289738"/>
    </source>
</evidence>
<dbReference type="SMR" id="A0A445ALS2"/>
<reference evidence="5 6" key="1">
    <citation type="submission" date="2019-01" db="EMBL/GenBank/DDBJ databases">
        <title>Sequencing of cultivated peanut Arachis hypogaea provides insights into genome evolution and oil improvement.</title>
        <authorList>
            <person name="Chen X."/>
        </authorList>
    </citation>
    <scope>NUCLEOTIDE SEQUENCE [LARGE SCALE GENOMIC DNA]</scope>
    <source>
        <strain evidence="6">cv. Fuhuasheng</strain>
        <strain evidence="5">GDAAS-fuhuasheng2018</strain>
        <tissue evidence="5">Leaves</tissue>
    </source>
</reference>
<feature type="region of interest" description="Disordered" evidence="3">
    <location>
        <begin position="49"/>
        <end position="271"/>
    </location>
</feature>
<dbReference type="Gene3D" id="1.10.10.10">
    <property type="entry name" value="Winged helix-like DNA-binding domain superfamily/Winged helix DNA-binding domain"/>
    <property type="match status" value="1"/>
</dbReference>
<feature type="domain" description="HTH La-type RNA-binding" evidence="4">
    <location>
        <begin position="337"/>
        <end position="426"/>
    </location>
</feature>
<dbReference type="SUPFAM" id="SSF46785">
    <property type="entry name" value="Winged helix' DNA-binding domain"/>
    <property type="match status" value="1"/>
</dbReference>
<dbReference type="InterPro" id="IPR045180">
    <property type="entry name" value="La_dom_prot"/>
</dbReference>
<dbReference type="InterPro" id="IPR006630">
    <property type="entry name" value="La_HTH"/>
</dbReference>
<dbReference type="Gramene" id="arahy.Tifrunner.gnm2.ann2.Ah11g001300.1">
    <property type="protein sequence ID" value="arahy.Tifrunner.gnm2.ann2.Ah11g001300.1-CDS"/>
    <property type="gene ID" value="arahy.Tifrunner.gnm2.ann2.Ah11g001300"/>
</dbReference>
<feature type="compositionally biased region" description="Low complexity" evidence="3">
    <location>
        <begin position="167"/>
        <end position="188"/>
    </location>
</feature>
<dbReference type="STRING" id="3818.A0A445ALS2"/>
<dbReference type="Pfam" id="PF05383">
    <property type="entry name" value="La"/>
    <property type="match status" value="1"/>
</dbReference>
<accession>A0A445ALS2</accession>
<dbReference type="InterPro" id="IPR036390">
    <property type="entry name" value="WH_DNA-bd_sf"/>
</dbReference>
<dbReference type="FunFam" id="1.10.10.10:FF:000131">
    <property type="entry name" value="la-related protein 1B isoform X2"/>
    <property type="match status" value="1"/>
</dbReference>
<feature type="compositionally biased region" description="Polar residues" evidence="3">
    <location>
        <begin position="153"/>
        <end position="162"/>
    </location>
</feature>
<dbReference type="InterPro" id="IPR036388">
    <property type="entry name" value="WH-like_DNA-bd_sf"/>
</dbReference>
<evidence type="ECO:0000313" key="5">
    <source>
        <dbReference type="EMBL" id="RYR27314.1"/>
    </source>
</evidence>
<dbReference type="PANTHER" id="PTHR22792">
    <property type="entry name" value="LUPUS LA PROTEIN-RELATED"/>
    <property type="match status" value="1"/>
</dbReference>
<comment type="caution">
    <text evidence="5">The sequence shown here is derived from an EMBL/GenBank/DDBJ whole genome shotgun (WGS) entry which is preliminary data.</text>
</comment>
<dbReference type="AlphaFoldDB" id="A0A445ALS2"/>
<evidence type="ECO:0000259" key="4">
    <source>
        <dbReference type="PROSITE" id="PS50961"/>
    </source>
</evidence>
<keyword evidence="6" id="KW-1185">Reference proteome</keyword>
<organism evidence="5 6">
    <name type="scientific">Arachis hypogaea</name>
    <name type="common">Peanut</name>
    <dbReference type="NCBI Taxonomy" id="3818"/>
    <lineage>
        <taxon>Eukaryota</taxon>
        <taxon>Viridiplantae</taxon>
        <taxon>Streptophyta</taxon>
        <taxon>Embryophyta</taxon>
        <taxon>Tracheophyta</taxon>
        <taxon>Spermatophyta</taxon>
        <taxon>Magnoliopsida</taxon>
        <taxon>eudicotyledons</taxon>
        <taxon>Gunneridae</taxon>
        <taxon>Pentapetalae</taxon>
        <taxon>rosids</taxon>
        <taxon>fabids</taxon>
        <taxon>Fabales</taxon>
        <taxon>Fabaceae</taxon>
        <taxon>Papilionoideae</taxon>
        <taxon>50 kb inversion clade</taxon>
        <taxon>dalbergioids sensu lato</taxon>
        <taxon>Dalbergieae</taxon>
        <taxon>Pterocarpus clade</taxon>
        <taxon>Arachis</taxon>
    </lineage>
</organism>
<feature type="compositionally biased region" description="Basic and acidic residues" evidence="3">
    <location>
        <begin position="230"/>
        <end position="255"/>
    </location>
</feature>
<name>A0A445ALS2_ARAHY</name>
<keyword evidence="1 2" id="KW-0694">RNA-binding</keyword>
<dbReference type="Proteomes" id="UP000289738">
    <property type="component" value="Chromosome B01"/>
</dbReference>
<feature type="region of interest" description="Disordered" evidence="3">
    <location>
        <begin position="474"/>
        <end position="496"/>
    </location>
</feature>
<dbReference type="GO" id="GO:0003723">
    <property type="term" value="F:RNA binding"/>
    <property type="evidence" value="ECO:0007669"/>
    <property type="project" value="UniProtKB-UniRule"/>
</dbReference>
<gene>
    <name evidence="5" type="ORF">Ahy_B01g051368</name>
</gene>
<dbReference type="EMBL" id="SDMP01000011">
    <property type="protein sequence ID" value="RYR27314.1"/>
    <property type="molecule type" value="Genomic_DNA"/>
</dbReference>
<evidence type="ECO:0000256" key="3">
    <source>
        <dbReference type="SAM" id="MobiDB-lite"/>
    </source>
</evidence>
<dbReference type="GO" id="GO:0005737">
    <property type="term" value="C:cytoplasm"/>
    <property type="evidence" value="ECO:0007669"/>
    <property type="project" value="UniProtKB-ARBA"/>
</dbReference>
<dbReference type="OrthoDB" id="340227at2759"/>
<evidence type="ECO:0000256" key="2">
    <source>
        <dbReference type="PROSITE-ProRule" id="PRU00332"/>
    </source>
</evidence>
<protein>
    <recommendedName>
        <fullName evidence="4">HTH La-type RNA-binding domain-containing protein</fullName>
    </recommendedName>
</protein>
<feature type="region of interest" description="Disordered" evidence="3">
    <location>
        <begin position="1"/>
        <end position="25"/>
    </location>
</feature>
<proteinExistence type="predicted"/>
<evidence type="ECO:0000256" key="1">
    <source>
        <dbReference type="ARBA" id="ARBA00022884"/>
    </source>
</evidence>